<dbReference type="EMBL" id="RAPK01000009">
    <property type="protein sequence ID" value="RKD72877.1"/>
    <property type="molecule type" value="Genomic_DNA"/>
</dbReference>
<evidence type="ECO:0000256" key="3">
    <source>
        <dbReference type="ARBA" id="ARBA00018997"/>
    </source>
</evidence>
<evidence type="ECO:0000256" key="11">
    <source>
        <dbReference type="PIRNR" id="PIRNR016933"/>
    </source>
</evidence>
<dbReference type="Proteomes" id="UP000285120">
    <property type="component" value="Unassembled WGS sequence"/>
</dbReference>
<keyword evidence="9 11" id="KW-0472">Membrane</keyword>
<feature type="transmembrane region" description="Helical" evidence="12">
    <location>
        <begin position="6"/>
        <end position="21"/>
    </location>
</feature>
<gene>
    <name evidence="13" type="ORF">ATL39_2073</name>
</gene>
<feature type="transmembrane region" description="Helical" evidence="12">
    <location>
        <begin position="132"/>
        <end position="151"/>
    </location>
</feature>
<dbReference type="InterPro" id="IPR026898">
    <property type="entry name" value="PrsW"/>
</dbReference>
<evidence type="ECO:0000256" key="4">
    <source>
        <dbReference type="ARBA" id="ARBA00022475"/>
    </source>
</evidence>
<dbReference type="GO" id="GO:0006508">
    <property type="term" value="P:proteolysis"/>
    <property type="evidence" value="ECO:0007669"/>
    <property type="project" value="UniProtKB-KW"/>
</dbReference>
<feature type="transmembrane region" description="Helical" evidence="12">
    <location>
        <begin position="189"/>
        <end position="206"/>
    </location>
</feature>
<protein>
    <recommendedName>
        <fullName evidence="3 11">Protease PrsW</fullName>
        <ecNumber evidence="11">3.4.-.-</ecNumber>
    </recommendedName>
    <alternativeName>
        <fullName evidence="10 11">Protease responsible for activating sigma-W</fullName>
    </alternativeName>
</protein>
<evidence type="ECO:0000256" key="10">
    <source>
        <dbReference type="ARBA" id="ARBA00030345"/>
    </source>
</evidence>
<evidence type="ECO:0000256" key="1">
    <source>
        <dbReference type="ARBA" id="ARBA00004651"/>
    </source>
</evidence>
<dbReference type="RefSeq" id="WP_120193272.1">
    <property type="nucleotide sequence ID" value="NZ_RAPK01000009.1"/>
</dbReference>
<evidence type="ECO:0000313" key="14">
    <source>
        <dbReference type="Proteomes" id="UP000285120"/>
    </source>
</evidence>
<evidence type="ECO:0000256" key="12">
    <source>
        <dbReference type="SAM" id="Phobius"/>
    </source>
</evidence>
<comment type="function">
    <text evidence="11">Involved in the degradation of specific anti-sigma factors.</text>
</comment>
<dbReference type="PANTHER" id="PTHR36844:SF1">
    <property type="entry name" value="PROTEASE PRSW"/>
    <property type="match status" value="1"/>
</dbReference>
<dbReference type="PANTHER" id="PTHR36844">
    <property type="entry name" value="PROTEASE PRSW"/>
    <property type="match status" value="1"/>
</dbReference>
<keyword evidence="14" id="KW-1185">Reference proteome</keyword>
<keyword evidence="7 11" id="KW-0378">Hydrolase</keyword>
<evidence type="ECO:0000256" key="2">
    <source>
        <dbReference type="ARBA" id="ARBA00009165"/>
    </source>
</evidence>
<name>A0A419V2W9_9BACL</name>
<evidence type="ECO:0000256" key="9">
    <source>
        <dbReference type="ARBA" id="ARBA00023136"/>
    </source>
</evidence>
<dbReference type="OrthoDB" id="5504276at2"/>
<keyword evidence="5 11" id="KW-0645">Protease</keyword>
<dbReference type="GO" id="GO:0008233">
    <property type="term" value="F:peptidase activity"/>
    <property type="evidence" value="ECO:0007669"/>
    <property type="project" value="UniProtKB-KW"/>
</dbReference>
<proteinExistence type="inferred from homology"/>
<keyword evidence="4 11" id="KW-1003">Cell membrane</keyword>
<comment type="subcellular location">
    <subcellularLocation>
        <location evidence="1">Cell membrane</location>
        <topology evidence="1">Multi-pass membrane protein</topology>
    </subcellularLocation>
</comment>
<evidence type="ECO:0000313" key="13">
    <source>
        <dbReference type="EMBL" id="RKD72877.1"/>
    </source>
</evidence>
<dbReference type="AlphaFoldDB" id="A0A419V2W9"/>
<feature type="transmembrane region" description="Helical" evidence="12">
    <location>
        <begin position="163"/>
        <end position="183"/>
    </location>
</feature>
<evidence type="ECO:0000256" key="8">
    <source>
        <dbReference type="ARBA" id="ARBA00022989"/>
    </source>
</evidence>
<dbReference type="Pfam" id="PF13367">
    <property type="entry name" value="PrsW-protease"/>
    <property type="match status" value="1"/>
</dbReference>
<feature type="transmembrane region" description="Helical" evidence="12">
    <location>
        <begin position="33"/>
        <end position="54"/>
    </location>
</feature>
<sequence length="221" mass="24836">MFAIITAALAPSVAFLSYYYLKQETHSRSFRKTARSFLIGMLLVFPIVTVQYALTQETGTEASVFVQSFVYAGLLEEFFKWFILCAAVIPFIRVRSVYDTTLYALAVGLGFAAAENILYLTAYGVDIALGRAFLPVASHALFACTMGYYIGKASFLKGTARKLFLFLALAVPFVLHGTYDLLLLIDRQYIVYFILPLGFLLWWTAAERLKAANRFEQMEGE</sequence>
<comment type="similarity">
    <text evidence="2 11">Belongs to the protease PrsW family.</text>
</comment>
<evidence type="ECO:0000256" key="6">
    <source>
        <dbReference type="ARBA" id="ARBA00022692"/>
    </source>
</evidence>
<comment type="caution">
    <text evidence="13">The sequence shown here is derived from an EMBL/GenBank/DDBJ whole genome shotgun (WGS) entry which is preliminary data.</text>
</comment>
<evidence type="ECO:0000256" key="5">
    <source>
        <dbReference type="ARBA" id="ARBA00022670"/>
    </source>
</evidence>
<feature type="transmembrane region" description="Helical" evidence="12">
    <location>
        <begin position="69"/>
        <end position="89"/>
    </location>
</feature>
<accession>A0A419V2W9</accession>
<reference evidence="13 14" key="1">
    <citation type="submission" date="2018-09" db="EMBL/GenBank/DDBJ databases">
        <title>Genomic Encyclopedia of Archaeal and Bacterial Type Strains, Phase II (KMG-II): from individual species to whole genera.</title>
        <authorList>
            <person name="Goeker M."/>
        </authorList>
    </citation>
    <scope>NUCLEOTIDE SEQUENCE [LARGE SCALE GENOMIC DNA]</scope>
    <source>
        <strain evidence="13 14">DSM 17008</strain>
    </source>
</reference>
<keyword evidence="8 12" id="KW-1133">Transmembrane helix</keyword>
<dbReference type="GO" id="GO:0005886">
    <property type="term" value="C:plasma membrane"/>
    <property type="evidence" value="ECO:0007669"/>
    <property type="project" value="UniProtKB-SubCell"/>
</dbReference>
<dbReference type="EC" id="3.4.-.-" evidence="11"/>
<dbReference type="InterPro" id="IPR023596">
    <property type="entry name" value="Peptidase_PrsW_arch/bac"/>
</dbReference>
<organism evidence="13 14">
    <name type="scientific">Sinobaca qinghaiensis</name>
    <dbReference type="NCBI Taxonomy" id="342944"/>
    <lineage>
        <taxon>Bacteria</taxon>
        <taxon>Bacillati</taxon>
        <taxon>Bacillota</taxon>
        <taxon>Bacilli</taxon>
        <taxon>Bacillales</taxon>
        <taxon>Sporolactobacillaceae</taxon>
        <taxon>Sinobaca</taxon>
    </lineage>
</organism>
<dbReference type="NCBIfam" id="NF033739">
    <property type="entry name" value="intramemb_PrsW"/>
    <property type="match status" value="1"/>
</dbReference>
<evidence type="ECO:0000256" key="7">
    <source>
        <dbReference type="ARBA" id="ARBA00022801"/>
    </source>
</evidence>
<dbReference type="PIRSF" id="PIRSF016933">
    <property type="entry name" value="PrsW"/>
    <property type="match status" value="1"/>
</dbReference>
<feature type="transmembrane region" description="Helical" evidence="12">
    <location>
        <begin position="101"/>
        <end position="120"/>
    </location>
</feature>
<keyword evidence="6 12" id="KW-0812">Transmembrane</keyword>